<keyword evidence="2" id="KW-0812">Transmembrane</keyword>
<evidence type="ECO:0000256" key="2">
    <source>
        <dbReference type="SAM" id="Phobius"/>
    </source>
</evidence>
<gene>
    <name evidence="4" type="ORF">ACFQFQ_14165</name>
</gene>
<keyword evidence="2" id="KW-0472">Membrane</keyword>
<evidence type="ECO:0000256" key="1">
    <source>
        <dbReference type="SAM" id="MobiDB-lite"/>
    </source>
</evidence>
<feature type="region of interest" description="Disordered" evidence="1">
    <location>
        <begin position="181"/>
        <end position="213"/>
    </location>
</feature>
<proteinExistence type="predicted"/>
<feature type="region of interest" description="Disordered" evidence="1">
    <location>
        <begin position="53"/>
        <end position="107"/>
    </location>
</feature>
<feature type="domain" description="Bacterial Ig" evidence="3">
    <location>
        <begin position="124"/>
        <end position="180"/>
    </location>
</feature>
<feature type="compositionally biased region" description="Low complexity" evidence="1">
    <location>
        <begin position="53"/>
        <end position="77"/>
    </location>
</feature>
<name>A0ABW2B6B4_9RHOB</name>
<dbReference type="Pfam" id="PF17936">
    <property type="entry name" value="Big_6"/>
    <property type="match status" value="1"/>
</dbReference>
<dbReference type="InterPro" id="IPR041498">
    <property type="entry name" value="Big_6"/>
</dbReference>
<keyword evidence="5" id="KW-1185">Reference proteome</keyword>
<feature type="transmembrane region" description="Helical" evidence="2">
    <location>
        <begin position="12"/>
        <end position="31"/>
    </location>
</feature>
<protein>
    <submittedName>
        <fullName evidence="4">Ig-like domain-containing protein</fullName>
    </submittedName>
</protein>
<evidence type="ECO:0000313" key="4">
    <source>
        <dbReference type="EMBL" id="MFC6760373.1"/>
    </source>
</evidence>
<dbReference type="Proteomes" id="UP001596353">
    <property type="component" value="Unassembled WGS sequence"/>
</dbReference>
<sequence>MSKSMAALGGRSGVLTIVAIGAVVIGVASWFQLRGSEYPPNSAPVALVPEMPQAETADAPAAADTAEPAEPAQASAAGDRAEGEAVDNAATQDPPAQEDASQMASAEPEPALAFDLAFDEVRREGDGMTVIGRAAPGARIDILQDGAAIASATADGSGKFATLAIIPPDGKGHVLSLSQTAPGADHDFPRQHHPGADNPARGRGRAGRRYCGI</sequence>
<accession>A0ABW2B6B4</accession>
<evidence type="ECO:0000313" key="5">
    <source>
        <dbReference type="Proteomes" id="UP001596353"/>
    </source>
</evidence>
<comment type="caution">
    <text evidence="4">The sequence shown here is derived from an EMBL/GenBank/DDBJ whole genome shotgun (WGS) entry which is preliminary data.</text>
</comment>
<reference evidence="5" key="1">
    <citation type="journal article" date="2019" name="Int. J. Syst. Evol. Microbiol.">
        <title>The Global Catalogue of Microorganisms (GCM) 10K type strain sequencing project: providing services to taxonomists for standard genome sequencing and annotation.</title>
        <authorList>
            <consortium name="The Broad Institute Genomics Platform"/>
            <consortium name="The Broad Institute Genome Sequencing Center for Infectious Disease"/>
            <person name="Wu L."/>
            <person name="Ma J."/>
        </authorList>
    </citation>
    <scope>NUCLEOTIDE SEQUENCE [LARGE SCALE GENOMIC DNA]</scope>
    <source>
        <strain evidence="5">CCUG 66188</strain>
    </source>
</reference>
<dbReference type="EMBL" id="JBHSWG010000001">
    <property type="protein sequence ID" value="MFC6760373.1"/>
    <property type="molecule type" value="Genomic_DNA"/>
</dbReference>
<feature type="compositionally biased region" description="Basic residues" evidence="1">
    <location>
        <begin position="202"/>
        <end position="213"/>
    </location>
</feature>
<organism evidence="4 5">
    <name type="scientific">Sulfitobacter porphyrae</name>
    <dbReference type="NCBI Taxonomy" id="1246864"/>
    <lineage>
        <taxon>Bacteria</taxon>
        <taxon>Pseudomonadati</taxon>
        <taxon>Pseudomonadota</taxon>
        <taxon>Alphaproteobacteria</taxon>
        <taxon>Rhodobacterales</taxon>
        <taxon>Roseobacteraceae</taxon>
        <taxon>Sulfitobacter</taxon>
    </lineage>
</organism>
<keyword evidence="2" id="KW-1133">Transmembrane helix</keyword>
<evidence type="ECO:0000259" key="3">
    <source>
        <dbReference type="Pfam" id="PF17936"/>
    </source>
</evidence>